<sequence>MPPLTAAMLEIRQEHQAVRCTRYHLTKARFRDTTAYKGECCWDLFPYISGRLPFTTSMVLERSILTLGNVKSVDMFSLAPFEGASRWFLLSSVS</sequence>
<dbReference type="AlphaFoldDB" id="A0A9N9PX54"/>
<comment type="caution">
    <text evidence="1">The sequence shown here is derived from an EMBL/GenBank/DDBJ whole genome shotgun (WGS) entry which is preliminary data.</text>
</comment>
<protein>
    <submittedName>
        <fullName evidence="1">Uncharacterized protein</fullName>
    </submittedName>
</protein>
<keyword evidence="2" id="KW-1185">Reference proteome</keyword>
<gene>
    <name evidence="1" type="ORF">HYFRA_00009823</name>
</gene>
<name>A0A9N9PX54_9HELO</name>
<evidence type="ECO:0000313" key="1">
    <source>
        <dbReference type="EMBL" id="CAG8958508.1"/>
    </source>
</evidence>
<organism evidence="1 2">
    <name type="scientific">Hymenoscyphus fraxineus</name>
    <dbReference type="NCBI Taxonomy" id="746836"/>
    <lineage>
        <taxon>Eukaryota</taxon>
        <taxon>Fungi</taxon>
        <taxon>Dikarya</taxon>
        <taxon>Ascomycota</taxon>
        <taxon>Pezizomycotina</taxon>
        <taxon>Leotiomycetes</taxon>
        <taxon>Helotiales</taxon>
        <taxon>Helotiaceae</taxon>
        <taxon>Hymenoscyphus</taxon>
    </lineage>
</organism>
<reference evidence="1" key="1">
    <citation type="submission" date="2021-07" db="EMBL/GenBank/DDBJ databases">
        <authorList>
            <person name="Durling M."/>
        </authorList>
    </citation>
    <scope>NUCLEOTIDE SEQUENCE</scope>
</reference>
<dbReference type="Proteomes" id="UP000696280">
    <property type="component" value="Unassembled WGS sequence"/>
</dbReference>
<dbReference type="EMBL" id="CAJVRL010000083">
    <property type="protein sequence ID" value="CAG8958508.1"/>
    <property type="molecule type" value="Genomic_DNA"/>
</dbReference>
<proteinExistence type="predicted"/>
<accession>A0A9N9PX54</accession>
<evidence type="ECO:0000313" key="2">
    <source>
        <dbReference type="Proteomes" id="UP000696280"/>
    </source>
</evidence>